<dbReference type="SUPFAM" id="SSF53098">
    <property type="entry name" value="Ribonuclease H-like"/>
    <property type="match status" value="1"/>
</dbReference>
<dbReference type="FunFam" id="3.30.420.10:FF:000032">
    <property type="entry name" value="Retrovirus-related Pol polyprotein from transposon 297-like Protein"/>
    <property type="match status" value="1"/>
</dbReference>
<dbReference type="AlphaFoldDB" id="A0A6S7IAV4"/>
<dbReference type="InterPro" id="IPR050951">
    <property type="entry name" value="Retrovirus_Pol_polyprotein"/>
</dbReference>
<feature type="compositionally biased region" description="Acidic residues" evidence="1">
    <location>
        <begin position="280"/>
        <end position="293"/>
    </location>
</feature>
<name>A0A6S7IAV4_PARCT</name>
<proteinExistence type="predicted"/>
<protein>
    <submittedName>
        <fullName evidence="3">Retrovirus-related Pol poly from transposon 412</fullName>
    </submittedName>
</protein>
<accession>A0A6S7IAV4</accession>
<dbReference type="PROSITE" id="PS50994">
    <property type="entry name" value="INTEGRASE"/>
    <property type="match status" value="1"/>
</dbReference>
<keyword evidence="4" id="KW-1185">Reference proteome</keyword>
<dbReference type="PANTHER" id="PTHR37984:SF15">
    <property type="entry name" value="INTEGRASE CATALYTIC DOMAIN-CONTAINING PROTEIN"/>
    <property type="match status" value="1"/>
</dbReference>
<dbReference type="PANTHER" id="PTHR37984">
    <property type="entry name" value="PROTEIN CBG26694"/>
    <property type="match status" value="1"/>
</dbReference>
<feature type="compositionally biased region" description="Acidic residues" evidence="1">
    <location>
        <begin position="339"/>
        <end position="360"/>
    </location>
</feature>
<feature type="region of interest" description="Disordered" evidence="1">
    <location>
        <begin position="230"/>
        <end position="293"/>
    </location>
</feature>
<dbReference type="InterPro" id="IPR012337">
    <property type="entry name" value="RNaseH-like_sf"/>
</dbReference>
<feature type="compositionally biased region" description="Basic and acidic residues" evidence="1">
    <location>
        <begin position="242"/>
        <end position="258"/>
    </location>
</feature>
<evidence type="ECO:0000256" key="1">
    <source>
        <dbReference type="SAM" id="MobiDB-lite"/>
    </source>
</evidence>
<dbReference type="EMBL" id="CACRXK020008867">
    <property type="protein sequence ID" value="CAB4015844.1"/>
    <property type="molecule type" value="Genomic_DNA"/>
</dbReference>
<feature type="domain" description="Integrase catalytic" evidence="2">
    <location>
        <begin position="33"/>
        <end position="191"/>
    </location>
</feature>
<dbReference type="InterPro" id="IPR036397">
    <property type="entry name" value="RNaseH_sf"/>
</dbReference>
<dbReference type="Proteomes" id="UP001152795">
    <property type="component" value="Unassembled WGS sequence"/>
</dbReference>
<sequence>MRKDIEHFVQRTCRCIKQKQPSRHTVAPLHPIVTTAPFQMISIDFMHLEQSSGGYQYILVVVDRFTKFAQTSTTRNKKGKTVADIIFNDFVQRFGSPEKIHHDMGGEFENELFKRLEQLSGVMHSRTTPYHPQGNGLVERMNRTLLQMLRTLPEAYKSRWKDHLSKLTHAYNCTVHKSTNYSPFYLLFGCSPRLPIDLIFDLPRTSDTTSHSDYASKWKTAMQQAYTVAHKATSKNAAKGKKNYDRRGSSLEPGDRVLKSSGQLLKEFPPRSPISKPGNEETDEEESVDESEDEIRITWNTDQVNNAAAADFVGEPSTDIAVNEADGRDATDEPRADDENQEITGDEQAIENSTDDEQEEVRDVRSQRNRQPPQRLTYLDPGNPAYLRPICSEVANRYYPMSPHLPPMPPYLPPIAPYLPPPIPPYLPPPMTPYLPPMPLLVPTPSEVQPFGSVPLKWLPIPCHPYTCSPVMPPNWQNPPFPYPTQSSHIKLIP</sequence>
<reference evidence="3" key="1">
    <citation type="submission" date="2020-04" db="EMBL/GenBank/DDBJ databases">
        <authorList>
            <person name="Alioto T."/>
            <person name="Alioto T."/>
            <person name="Gomez Garrido J."/>
        </authorList>
    </citation>
    <scope>NUCLEOTIDE SEQUENCE</scope>
    <source>
        <strain evidence="3">A484AB</strain>
    </source>
</reference>
<evidence type="ECO:0000313" key="3">
    <source>
        <dbReference type="EMBL" id="CAB4015844.1"/>
    </source>
</evidence>
<evidence type="ECO:0000259" key="2">
    <source>
        <dbReference type="PROSITE" id="PS50994"/>
    </source>
</evidence>
<feature type="region of interest" description="Disordered" evidence="1">
    <location>
        <begin position="309"/>
        <end position="382"/>
    </location>
</feature>
<organism evidence="3 4">
    <name type="scientific">Paramuricea clavata</name>
    <name type="common">Red gorgonian</name>
    <name type="synonym">Violescent sea-whip</name>
    <dbReference type="NCBI Taxonomy" id="317549"/>
    <lineage>
        <taxon>Eukaryota</taxon>
        <taxon>Metazoa</taxon>
        <taxon>Cnidaria</taxon>
        <taxon>Anthozoa</taxon>
        <taxon>Octocorallia</taxon>
        <taxon>Malacalcyonacea</taxon>
        <taxon>Plexauridae</taxon>
        <taxon>Paramuricea</taxon>
    </lineage>
</organism>
<evidence type="ECO:0000313" key="4">
    <source>
        <dbReference type="Proteomes" id="UP001152795"/>
    </source>
</evidence>
<gene>
    <name evidence="3" type="ORF">PACLA_8A082547</name>
</gene>
<dbReference type="Gene3D" id="3.30.420.10">
    <property type="entry name" value="Ribonuclease H-like superfamily/Ribonuclease H"/>
    <property type="match status" value="1"/>
</dbReference>
<comment type="caution">
    <text evidence="3">The sequence shown here is derived from an EMBL/GenBank/DDBJ whole genome shotgun (WGS) entry which is preliminary data.</text>
</comment>
<dbReference type="Pfam" id="PF00665">
    <property type="entry name" value="rve"/>
    <property type="match status" value="1"/>
</dbReference>
<dbReference type="OrthoDB" id="10065153at2759"/>
<feature type="compositionally biased region" description="Basic and acidic residues" evidence="1">
    <location>
        <begin position="325"/>
        <end position="338"/>
    </location>
</feature>
<dbReference type="InterPro" id="IPR001584">
    <property type="entry name" value="Integrase_cat-core"/>
</dbReference>
<dbReference type="GO" id="GO:0003676">
    <property type="term" value="F:nucleic acid binding"/>
    <property type="evidence" value="ECO:0007669"/>
    <property type="project" value="InterPro"/>
</dbReference>
<dbReference type="GO" id="GO:0015074">
    <property type="term" value="P:DNA integration"/>
    <property type="evidence" value="ECO:0007669"/>
    <property type="project" value="InterPro"/>
</dbReference>